<dbReference type="InterPro" id="IPR025660">
    <property type="entry name" value="Pept_his_AS"/>
</dbReference>
<dbReference type="InterPro" id="IPR038765">
    <property type="entry name" value="Papain-like_cys_pep_sf"/>
</dbReference>
<dbReference type="AlphaFoldDB" id="A0A9D4TUY4"/>
<evidence type="ECO:0000256" key="2">
    <source>
        <dbReference type="ARBA" id="ARBA00022670"/>
    </source>
</evidence>
<dbReference type="Proteomes" id="UP001055712">
    <property type="component" value="Unassembled WGS sequence"/>
</dbReference>
<dbReference type="InterPro" id="IPR039417">
    <property type="entry name" value="Peptidase_C1A_papain-like"/>
</dbReference>
<feature type="compositionally biased region" description="Pro residues" evidence="8">
    <location>
        <begin position="347"/>
        <end position="369"/>
    </location>
</feature>
<name>A0A9D4TUY4_CHLVU</name>
<dbReference type="Pfam" id="PF00112">
    <property type="entry name" value="Peptidase_C1"/>
    <property type="match status" value="1"/>
</dbReference>
<keyword evidence="2" id="KW-0645">Protease</keyword>
<dbReference type="PROSITE" id="PS00640">
    <property type="entry name" value="THIOL_PROTEASE_ASN"/>
    <property type="match status" value="1"/>
</dbReference>
<proteinExistence type="inferred from homology"/>
<evidence type="ECO:0000259" key="11">
    <source>
        <dbReference type="SMART" id="SM00645"/>
    </source>
</evidence>
<dbReference type="SUPFAM" id="SSF54001">
    <property type="entry name" value="Cysteine proteinases"/>
    <property type="match status" value="1"/>
</dbReference>
<protein>
    <submittedName>
        <fullName evidence="13">Uncharacterized protein</fullName>
    </submittedName>
</protein>
<evidence type="ECO:0000256" key="1">
    <source>
        <dbReference type="ARBA" id="ARBA00008455"/>
    </source>
</evidence>
<reference evidence="13" key="1">
    <citation type="journal article" date="2019" name="Plant J.">
        <title>Chlorella vulgaris genome assembly and annotation reveals the molecular basis for metabolic acclimation to high light conditions.</title>
        <authorList>
            <person name="Cecchin M."/>
            <person name="Marcolungo L."/>
            <person name="Rossato M."/>
            <person name="Girolomoni L."/>
            <person name="Cosentino E."/>
            <person name="Cuine S."/>
            <person name="Li-Beisson Y."/>
            <person name="Delledonne M."/>
            <person name="Ballottari M."/>
        </authorList>
    </citation>
    <scope>NUCLEOTIDE SEQUENCE</scope>
    <source>
        <strain evidence="13">211/11P</strain>
    </source>
</reference>
<dbReference type="InterPro" id="IPR013128">
    <property type="entry name" value="Peptidase_C1A"/>
</dbReference>
<evidence type="ECO:0000256" key="5">
    <source>
        <dbReference type="ARBA" id="ARBA00022807"/>
    </source>
</evidence>
<feature type="domain" description="Peptidase C1A papain C-terminal" evidence="11">
    <location>
        <begin position="125"/>
        <end position="343"/>
    </location>
</feature>
<dbReference type="PANTHER" id="PTHR12411">
    <property type="entry name" value="CYSTEINE PROTEASE FAMILY C1-RELATED"/>
    <property type="match status" value="1"/>
</dbReference>
<dbReference type="InterPro" id="IPR000169">
    <property type="entry name" value="Pept_cys_AS"/>
</dbReference>
<keyword evidence="14" id="KW-1185">Reference proteome</keyword>
<dbReference type="SMART" id="SM00645">
    <property type="entry name" value="Pept_C1"/>
    <property type="match status" value="1"/>
</dbReference>
<comment type="similarity">
    <text evidence="1">Belongs to the peptidase C1 family.</text>
</comment>
<keyword evidence="4" id="KW-0378">Hydrolase</keyword>
<comment type="caution">
    <text evidence="13">The sequence shown here is derived from an EMBL/GenBank/DDBJ whole genome shotgun (WGS) entry which is preliminary data.</text>
</comment>
<dbReference type="Pfam" id="PF08246">
    <property type="entry name" value="Inhibitor_I29"/>
    <property type="match status" value="1"/>
</dbReference>
<dbReference type="CDD" id="cd02248">
    <property type="entry name" value="Peptidase_C1A"/>
    <property type="match status" value="1"/>
</dbReference>
<reference evidence="13" key="2">
    <citation type="submission" date="2020-11" db="EMBL/GenBank/DDBJ databases">
        <authorList>
            <person name="Cecchin M."/>
            <person name="Marcolungo L."/>
            <person name="Rossato M."/>
            <person name="Girolomoni L."/>
            <person name="Cosentino E."/>
            <person name="Cuine S."/>
            <person name="Li-Beisson Y."/>
            <person name="Delledonne M."/>
            <person name="Ballottari M."/>
        </authorList>
    </citation>
    <scope>NUCLEOTIDE SEQUENCE</scope>
    <source>
        <strain evidence="13">211/11P</strain>
        <tissue evidence="13">Whole cell</tissue>
    </source>
</reference>
<keyword evidence="5" id="KW-0788">Thiol protease</keyword>
<dbReference type="GO" id="GO:0006508">
    <property type="term" value="P:proteolysis"/>
    <property type="evidence" value="ECO:0007669"/>
    <property type="project" value="UniProtKB-KW"/>
</dbReference>
<feature type="signal peptide" evidence="9">
    <location>
        <begin position="1"/>
        <end position="18"/>
    </location>
</feature>
<evidence type="ECO:0000256" key="3">
    <source>
        <dbReference type="ARBA" id="ARBA00022729"/>
    </source>
</evidence>
<dbReference type="SMART" id="SM00277">
    <property type="entry name" value="GRAN"/>
    <property type="match status" value="1"/>
</dbReference>
<evidence type="ECO:0000256" key="8">
    <source>
        <dbReference type="SAM" id="MobiDB-lite"/>
    </source>
</evidence>
<dbReference type="InterPro" id="IPR013201">
    <property type="entry name" value="Prot_inhib_I29"/>
</dbReference>
<keyword evidence="7" id="KW-0325">Glycoprotein</keyword>
<feature type="chain" id="PRO_5038360705" evidence="9">
    <location>
        <begin position="19"/>
        <end position="469"/>
    </location>
</feature>
<sequence>MRASILAALLGLASATAAFPIGDHKLFVQQAVESPREAFDFWVHTVQRAYASIEEYEKRFETWMDNLRYVSDYNAKHTTHWLSLNVFADLSQDEYRTRALGYRADLRTQRPQLSATPFLYEDTVPPKEVDWVGQNAVTPVKNQLLCGSCWAFSTTGAVEGASAIATGKLESLSEQMLVDCDRVRDNGCHGGLMDYAFEFIISNGGIDTEEDYPYTAVEGECQDNKLSRHVVTIDDYQDVPANDERALMKAVANQPVSVAIEADQRAFQLYGGGVFDAECGTALDHGVLVVGYGSASNGTHHLPYWLVKNSWGPEWGDKGYIRLLRNMGDEGQCGVAMQASFPIKKGPNPPEPPPTPPGPTPGPEPPQPEPVSCDDTTQCPADNTCCCMREFFGFCFTWACCPLPKATCCDDQQHCCPQDLPVCDTVAGRCLAKAGQGYGTSGPMVRKQPATSKPSSSWFGPFRARKVVS</sequence>
<dbReference type="Pfam" id="PF00396">
    <property type="entry name" value="Granulin"/>
    <property type="match status" value="1"/>
</dbReference>
<organism evidence="13 14">
    <name type="scientific">Chlorella vulgaris</name>
    <name type="common">Green alga</name>
    <dbReference type="NCBI Taxonomy" id="3077"/>
    <lineage>
        <taxon>Eukaryota</taxon>
        <taxon>Viridiplantae</taxon>
        <taxon>Chlorophyta</taxon>
        <taxon>core chlorophytes</taxon>
        <taxon>Trebouxiophyceae</taxon>
        <taxon>Chlorellales</taxon>
        <taxon>Chlorellaceae</taxon>
        <taxon>Chlorella clade</taxon>
        <taxon>Chlorella</taxon>
    </lineage>
</organism>
<evidence type="ECO:0000256" key="4">
    <source>
        <dbReference type="ARBA" id="ARBA00022801"/>
    </source>
</evidence>
<keyword evidence="3 9" id="KW-0732">Signal</keyword>
<accession>A0A9D4TUY4</accession>
<feature type="domain" description="Cathepsin propeptide inhibitor" evidence="12">
    <location>
        <begin position="39"/>
        <end position="95"/>
    </location>
</feature>
<gene>
    <name evidence="13" type="ORF">D9Q98_001639</name>
</gene>
<dbReference type="PRINTS" id="PR00705">
    <property type="entry name" value="PAPAIN"/>
</dbReference>
<dbReference type="InterPro" id="IPR037277">
    <property type="entry name" value="Granulin_sf"/>
</dbReference>
<keyword evidence="6" id="KW-1015">Disulfide bond</keyword>
<dbReference type="InterPro" id="IPR000118">
    <property type="entry name" value="Granulin"/>
</dbReference>
<dbReference type="InterPro" id="IPR000668">
    <property type="entry name" value="Peptidase_C1A_C"/>
</dbReference>
<evidence type="ECO:0000259" key="10">
    <source>
        <dbReference type="SMART" id="SM00277"/>
    </source>
</evidence>
<dbReference type="OrthoDB" id="10253408at2759"/>
<evidence type="ECO:0000256" key="6">
    <source>
        <dbReference type="ARBA" id="ARBA00023157"/>
    </source>
</evidence>
<dbReference type="GO" id="GO:0008234">
    <property type="term" value="F:cysteine-type peptidase activity"/>
    <property type="evidence" value="ECO:0007669"/>
    <property type="project" value="UniProtKB-KW"/>
</dbReference>
<dbReference type="EMBL" id="SIDB01000002">
    <property type="protein sequence ID" value="KAI3435574.1"/>
    <property type="molecule type" value="Genomic_DNA"/>
</dbReference>
<feature type="region of interest" description="Disordered" evidence="8">
    <location>
        <begin position="342"/>
        <end position="373"/>
    </location>
</feature>
<evidence type="ECO:0000313" key="14">
    <source>
        <dbReference type="Proteomes" id="UP001055712"/>
    </source>
</evidence>
<dbReference type="PROSITE" id="PS00139">
    <property type="entry name" value="THIOL_PROTEASE_CYS"/>
    <property type="match status" value="1"/>
</dbReference>
<evidence type="ECO:0000313" key="13">
    <source>
        <dbReference type="EMBL" id="KAI3435574.1"/>
    </source>
</evidence>
<evidence type="ECO:0000259" key="12">
    <source>
        <dbReference type="SMART" id="SM00848"/>
    </source>
</evidence>
<evidence type="ECO:0000256" key="7">
    <source>
        <dbReference type="ARBA" id="ARBA00023180"/>
    </source>
</evidence>
<dbReference type="SUPFAM" id="SSF57277">
    <property type="entry name" value="Granulin repeat"/>
    <property type="match status" value="1"/>
</dbReference>
<dbReference type="Gene3D" id="2.10.25.160">
    <property type="entry name" value="Granulin"/>
    <property type="match status" value="1"/>
</dbReference>
<feature type="domain" description="Granulins" evidence="10">
    <location>
        <begin position="373"/>
        <end position="430"/>
    </location>
</feature>
<evidence type="ECO:0000256" key="9">
    <source>
        <dbReference type="SAM" id="SignalP"/>
    </source>
</evidence>
<dbReference type="PROSITE" id="PS00639">
    <property type="entry name" value="THIOL_PROTEASE_HIS"/>
    <property type="match status" value="1"/>
</dbReference>
<dbReference type="Gene3D" id="3.90.70.10">
    <property type="entry name" value="Cysteine proteinases"/>
    <property type="match status" value="1"/>
</dbReference>
<dbReference type="InterPro" id="IPR025661">
    <property type="entry name" value="Pept_asp_AS"/>
</dbReference>
<dbReference type="SMART" id="SM00848">
    <property type="entry name" value="Inhibitor_I29"/>
    <property type="match status" value="1"/>
</dbReference>
<dbReference type="FunFam" id="3.90.70.10:FF:000067">
    <property type="entry name" value="Senescence-specific cysteine protease"/>
    <property type="match status" value="1"/>
</dbReference>